<name>A0A1T4N5R6_9LACT</name>
<evidence type="ECO:0000259" key="1">
    <source>
        <dbReference type="Pfam" id="PF00085"/>
    </source>
</evidence>
<dbReference type="OrthoDB" id="411356at2"/>
<dbReference type="Proteomes" id="UP000189941">
    <property type="component" value="Unassembled WGS sequence"/>
</dbReference>
<dbReference type="STRING" id="1121925.SAMN02746011_01646"/>
<feature type="domain" description="Thioredoxin" evidence="1">
    <location>
        <begin position="8"/>
        <end position="89"/>
    </location>
</feature>
<evidence type="ECO:0000313" key="2">
    <source>
        <dbReference type="EMBL" id="SJZ74649.1"/>
    </source>
</evidence>
<sequence>MIDIQSYNQYDELLNNEDYFIVYTTAPGCTVCHADYPRVNQLAKEHQFPVYHVDISQIPILTGQLNLFSSPTVLIYLKGKEYHRQVRIIDFEELAYRLAEIKEHYGVKY</sequence>
<evidence type="ECO:0000313" key="3">
    <source>
        <dbReference type="Proteomes" id="UP000189941"/>
    </source>
</evidence>
<reference evidence="3" key="1">
    <citation type="submission" date="2017-02" db="EMBL/GenBank/DDBJ databases">
        <authorList>
            <person name="Varghese N."/>
            <person name="Submissions S."/>
        </authorList>
    </citation>
    <scope>NUCLEOTIDE SEQUENCE [LARGE SCALE GENOMIC DNA]</scope>
    <source>
        <strain evidence="3">DSM 15739</strain>
    </source>
</reference>
<gene>
    <name evidence="2" type="ORF">SAMN02746011_01646</name>
</gene>
<dbReference type="Gene3D" id="3.40.30.10">
    <property type="entry name" value="Glutaredoxin"/>
    <property type="match status" value="1"/>
</dbReference>
<dbReference type="AlphaFoldDB" id="A0A1T4N5R6"/>
<dbReference type="RefSeq" id="WP_159443904.1">
    <property type="nucleotide sequence ID" value="NZ_FUWO01000016.1"/>
</dbReference>
<protein>
    <submittedName>
        <fullName evidence="2">Thioredoxin</fullName>
    </submittedName>
</protein>
<accession>A0A1T4N5R6</accession>
<keyword evidence="3" id="KW-1185">Reference proteome</keyword>
<dbReference type="InterPro" id="IPR013766">
    <property type="entry name" value="Thioredoxin_domain"/>
</dbReference>
<organism evidence="2 3">
    <name type="scientific">Globicatella sulfidifaciens DSM 15739</name>
    <dbReference type="NCBI Taxonomy" id="1121925"/>
    <lineage>
        <taxon>Bacteria</taxon>
        <taxon>Bacillati</taxon>
        <taxon>Bacillota</taxon>
        <taxon>Bacilli</taxon>
        <taxon>Lactobacillales</taxon>
        <taxon>Aerococcaceae</taxon>
        <taxon>Globicatella</taxon>
    </lineage>
</organism>
<dbReference type="CDD" id="cd02947">
    <property type="entry name" value="TRX_family"/>
    <property type="match status" value="1"/>
</dbReference>
<dbReference type="EMBL" id="FUWO01000016">
    <property type="protein sequence ID" value="SJZ74649.1"/>
    <property type="molecule type" value="Genomic_DNA"/>
</dbReference>
<dbReference type="Pfam" id="PF00085">
    <property type="entry name" value="Thioredoxin"/>
    <property type="match status" value="1"/>
</dbReference>
<dbReference type="InterPro" id="IPR036249">
    <property type="entry name" value="Thioredoxin-like_sf"/>
</dbReference>
<dbReference type="SUPFAM" id="SSF52833">
    <property type="entry name" value="Thioredoxin-like"/>
    <property type="match status" value="1"/>
</dbReference>
<proteinExistence type="predicted"/>